<protein>
    <submittedName>
        <fullName evidence="3">Nitroreductase family deazaflavin-dependent oxidoreductase</fullName>
    </submittedName>
</protein>
<sequence>MSDDRETTEYLPSPTEWVRRQVETIEATGDTRSVHIMNRPVVMLTMRGARTGAVRKVPLMRVEHDGVYAAVASKGGAPQHPQWYANLRANPQVTVQDGTRSWSAVARELTGDERAAWWERCVAAYPPYAQYQTRTDRLIPVLLLEPVDPAPIES</sequence>
<evidence type="ECO:0000313" key="4">
    <source>
        <dbReference type="Proteomes" id="UP001500945"/>
    </source>
</evidence>
<dbReference type="NCBIfam" id="TIGR00026">
    <property type="entry name" value="hi_GC_TIGR00026"/>
    <property type="match status" value="1"/>
</dbReference>
<comment type="similarity">
    <text evidence="1">Belongs to the F420H(2)-dependent quinone reductase family.</text>
</comment>
<gene>
    <name evidence="3" type="ORF">GCM10023168_21780</name>
</gene>
<proteinExistence type="inferred from homology"/>
<dbReference type="Proteomes" id="UP001500945">
    <property type="component" value="Unassembled WGS sequence"/>
</dbReference>
<evidence type="ECO:0000256" key="2">
    <source>
        <dbReference type="ARBA" id="ARBA00049106"/>
    </source>
</evidence>
<dbReference type="SUPFAM" id="SSF50475">
    <property type="entry name" value="FMN-binding split barrel"/>
    <property type="match status" value="1"/>
</dbReference>
<reference evidence="4" key="1">
    <citation type="journal article" date="2019" name="Int. J. Syst. Evol. Microbiol.">
        <title>The Global Catalogue of Microorganisms (GCM) 10K type strain sequencing project: providing services to taxonomists for standard genome sequencing and annotation.</title>
        <authorList>
            <consortium name="The Broad Institute Genomics Platform"/>
            <consortium name="The Broad Institute Genome Sequencing Center for Infectious Disease"/>
            <person name="Wu L."/>
            <person name="Ma J."/>
        </authorList>
    </citation>
    <scope>NUCLEOTIDE SEQUENCE [LARGE SCALE GENOMIC DNA]</scope>
    <source>
        <strain evidence="4">JCM 17809</strain>
    </source>
</reference>
<keyword evidence="4" id="KW-1185">Reference proteome</keyword>
<dbReference type="RefSeq" id="WP_345205680.1">
    <property type="nucleotide sequence ID" value="NZ_BAABGM010000013.1"/>
</dbReference>
<evidence type="ECO:0000313" key="3">
    <source>
        <dbReference type="EMBL" id="GAA4406608.1"/>
    </source>
</evidence>
<dbReference type="EMBL" id="BAABGM010000013">
    <property type="protein sequence ID" value="GAA4406608.1"/>
    <property type="molecule type" value="Genomic_DNA"/>
</dbReference>
<dbReference type="InterPro" id="IPR012349">
    <property type="entry name" value="Split_barrel_FMN-bd"/>
</dbReference>
<accession>A0ABP8KGK6</accession>
<dbReference type="InterPro" id="IPR004378">
    <property type="entry name" value="F420H2_quin_Rdtase"/>
</dbReference>
<comment type="caution">
    <text evidence="3">The sequence shown here is derived from an EMBL/GenBank/DDBJ whole genome shotgun (WGS) entry which is preliminary data.</text>
</comment>
<name>A0ABP8KGK6_9MICO</name>
<dbReference type="PANTHER" id="PTHR39428">
    <property type="entry name" value="F420H(2)-DEPENDENT QUINONE REDUCTASE RV1261C"/>
    <property type="match status" value="1"/>
</dbReference>
<dbReference type="Gene3D" id="2.30.110.10">
    <property type="entry name" value="Electron Transport, Fmn-binding Protein, Chain A"/>
    <property type="match status" value="1"/>
</dbReference>
<dbReference type="Pfam" id="PF04075">
    <property type="entry name" value="F420H2_quin_red"/>
    <property type="match status" value="1"/>
</dbReference>
<evidence type="ECO:0000256" key="1">
    <source>
        <dbReference type="ARBA" id="ARBA00008710"/>
    </source>
</evidence>
<organism evidence="3 4">
    <name type="scientific">Fodinibacter luteus</name>
    <dbReference type="NCBI Taxonomy" id="552064"/>
    <lineage>
        <taxon>Bacteria</taxon>
        <taxon>Bacillati</taxon>
        <taxon>Actinomycetota</taxon>
        <taxon>Actinomycetes</taxon>
        <taxon>Micrococcales</taxon>
        <taxon>Intrasporangiaceae</taxon>
        <taxon>Fodinibacter (ex Wang et al. 2009)</taxon>
    </lineage>
</organism>
<comment type="catalytic activity">
    <reaction evidence="2">
        <text>oxidized coenzyme F420-(gamma-L-Glu)(n) + a quinol + H(+) = reduced coenzyme F420-(gamma-L-Glu)(n) + a quinone</text>
        <dbReference type="Rhea" id="RHEA:39663"/>
        <dbReference type="Rhea" id="RHEA-COMP:12939"/>
        <dbReference type="Rhea" id="RHEA-COMP:14378"/>
        <dbReference type="ChEBI" id="CHEBI:15378"/>
        <dbReference type="ChEBI" id="CHEBI:24646"/>
        <dbReference type="ChEBI" id="CHEBI:132124"/>
        <dbReference type="ChEBI" id="CHEBI:133980"/>
        <dbReference type="ChEBI" id="CHEBI:139511"/>
    </reaction>
</comment>
<dbReference type="PANTHER" id="PTHR39428:SF3">
    <property type="entry name" value="DEAZAFLAVIN-DEPENDENT NITROREDUCTASE"/>
    <property type="match status" value="1"/>
</dbReference>